<dbReference type="InterPro" id="IPR051259">
    <property type="entry name" value="rRNA_Methyltransferase"/>
</dbReference>
<comment type="caution">
    <text evidence="6">The sequence shown here is derived from an EMBL/GenBank/DDBJ whole genome shotgun (WGS) entry which is preliminary data.</text>
</comment>
<dbReference type="InterPro" id="IPR029064">
    <property type="entry name" value="Ribosomal_eL30-like_sf"/>
</dbReference>
<feature type="non-terminal residue" evidence="6">
    <location>
        <position position="179"/>
    </location>
</feature>
<dbReference type="Gene3D" id="3.40.1280.10">
    <property type="match status" value="1"/>
</dbReference>
<evidence type="ECO:0008006" key="8">
    <source>
        <dbReference type="Google" id="ProtNLM"/>
    </source>
</evidence>
<keyword evidence="3" id="KW-0808">Transferase</keyword>
<evidence type="ECO:0000256" key="1">
    <source>
        <dbReference type="ARBA" id="ARBA00007228"/>
    </source>
</evidence>
<dbReference type="SUPFAM" id="SSF55315">
    <property type="entry name" value="L30e-like"/>
    <property type="match status" value="1"/>
</dbReference>
<evidence type="ECO:0000313" key="6">
    <source>
        <dbReference type="EMBL" id="PIR03055.1"/>
    </source>
</evidence>
<name>A0A2H0N4K8_9BACT</name>
<dbReference type="GO" id="GO:0003723">
    <property type="term" value="F:RNA binding"/>
    <property type="evidence" value="ECO:0007669"/>
    <property type="project" value="InterPro"/>
</dbReference>
<accession>A0A2H0N4K8</accession>
<dbReference type="EMBL" id="PCWM01000056">
    <property type="protein sequence ID" value="PIR03055.1"/>
    <property type="molecule type" value="Genomic_DNA"/>
</dbReference>
<dbReference type="Pfam" id="PF00588">
    <property type="entry name" value="SpoU_methylase"/>
    <property type="match status" value="1"/>
</dbReference>
<evidence type="ECO:0000256" key="2">
    <source>
        <dbReference type="ARBA" id="ARBA00022603"/>
    </source>
</evidence>
<keyword evidence="2" id="KW-0489">Methyltransferase</keyword>
<dbReference type="CDD" id="cd18095">
    <property type="entry name" value="SpoU-like_rRNA-MTase"/>
    <property type="match status" value="1"/>
</dbReference>
<evidence type="ECO:0000259" key="4">
    <source>
        <dbReference type="Pfam" id="PF00588"/>
    </source>
</evidence>
<dbReference type="InterPro" id="IPR029028">
    <property type="entry name" value="Alpha/beta_knot_MTases"/>
</dbReference>
<dbReference type="PANTHER" id="PTHR43191:SF2">
    <property type="entry name" value="RRNA METHYLTRANSFERASE 3, MITOCHONDRIAL"/>
    <property type="match status" value="1"/>
</dbReference>
<reference evidence="6 7" key="1">
    <citation type="submission" date="2017-09" db="EMBL/GenBank/DDBJ databases">
        <title>Depth-based differentiation of microbial function through sediment-hosted aquifers and enrichment of novel symbionts in the deep terrestrial subsurface.</title>
        <authorList>
            <person name="Probst A.J."/>
            <person name="Ladd B."/>
            <person name="Jarett J.K."/>
            <person name="Geller-Mcgrath D.E."/>
            <person name="Sieber C.M."/>
            <person name="Emerson J.B."/>
            <person name="Anantharaman K."/>
            <person name="Thomas B.C."/>
            <person name="Malmstrom R."/>
            <person name="Stieglmeier M."/>
            <person name="Klingl A."/>
            <person name="Woyke T."/>
            <person name="Ryan C.M."/>
            <person name="Banfield J.F."/>
        </authorList>
    </citation>
    <scope>NUCLEOTIDE SEQUENCE [LARGE SCALE GENOMIC DNA]</scope>
    <source>
        <strain evidence="6">CG11_big_fil_rev_8_21_14_0_20_43_7</strain>
    </source>
</reference>
<dbReference type="PANTHER" id="PTHR43191">
    <property type="entry name" value="RRNA METHYLTRANSFERASE 3"/>
    <property type="match status" value="1"/>
</dbReference>
<evidence type="ECO:0000313" key="7">
    <source>
        <dbReference type="Proteomes" id="UP000229782"/>
    </source>
</evidence>
<dbReference type="SUPFAM" id="SSF75217">
    <property type="entry name" value="alpha/beta knot"/>
    <property type="match status" value="1"/>
</dbReference>
<dbReference type="InterPro" id="IPR029026">
    <property type="entry name" value="tRNA_m1G_MTases_N"/>
</dbReference>
<protein>
    <recommendedName>
        <fullName evidence="8">RNA 2-O ribose methyltransferase substrate binding domain-containing protein</fullName>
    </recommendedName>
</protein>
<dbReference type="InterPro" id="IPR001537">
    <property type="entry name" value="SpoU_MeTrfase"/>
</dbReference>
<dbReference type="GO" id="GO:0008173">
    <property type="term" value="F:RNA methyltransferase activity"/>
    <property type="evidence" value="ECO:0007669"/>
    <property type="project" value="InterPro"/>
</dbReference>
<dbReference type="Pfam" id="PF22435">
    <property type="entry name" value="MRM3-like_sub_bind"/>
    <property type="match status" value="1"/>
</dbReference>
<organism evidence="6 7">
    <name type="scientific">Candidatus Magasanikbacteria bacterium CG11_big_fil_rev_8_21_14_0_20_43_7</name>
    <dbReference type="NCBI Taxonomy" id="1974654"/>
    <lineage>
        <taxon>Bacteria</taxon>
        <taxon>Candidatus Magasanikiibacteriota</taxon>
    </lineage>
</organism>
<dbReference type="Proteomes" id="UP000229782">
    <property type="component" value="Unassembled WGS sequence"/>
</dbReference>
<dbReference type="Gene3D" id="3.30.1330.30">
    <property type="match status" value="1"/>
</dbReference>
<dbReference type="InterPro" id="IPR053888">
    <property type="entry name" value="MRM3-like_sub_bind"/>
</dbReference>
<gene>
    <name evidence="6" type="ORF">COV60_02450</name>
</gene>
<comment type="similarity">
    <text evidence="1">Belongs to the class IV-like SAM-binding methyltransferase superfamily. RNA methyltransferase TrmH family.</text>
</comment>
<sequence length="179" mass="20015">MLSSKTKTLLRKLSQKKHRKEMNAFTVEGVKGVQEALVHADVLMLVVDGAKREEKDITTLVTQAEQRDILVEFAGRKDIAAIKQTETFPGITAVVAMPEPEYDNIFDADTILVLDRINDPGNLGTIIRTADWFGVHTIILSEGSVDPYNEKVVRSTMGSIFRVHIIQTHNIVEMVETLK</sequence>
<proteinExistence type="inferred from homology"/>
<dbReference type="GO" id="GO:0006396">
    <property type="term" value="P:RNA processing"/>
    <property type="evidence" value="ECO:0007669"/>
    <property type="project" value="InterPro"/>
</dbReference>
<feature type="domain" description="tRNA/rRNA methyltransferase SpoU type" evidence="4">
    <location>
        <begin position="110"/>
        <end position="179"/>
    </location>
</feature>
<evidence type="ECO:0000259" key="5">
    <source>
        <dbReference type="Pfam" id="PF22435"/>
    </source>
</evidence>
<evidence type="ECO:0000256" key="3">
    <source>
        <dbReference type="ARBA" id="ARBA00022679"/>
    </source>
</evidence>
<dbReference type="AlphaFoldDB" id="A0A2H0N4K8"/>
<feature type="domain" description="MRM3-like substrate binding" evidence="5">
    <location>
        <begin position="10"/>
        <end position="57"/>
    </location>
</feature>
<dbReference type="GO" id="GO:0032259">
    <property type="term" value="P:methylation"/>
    <property type="evidence" value="ECO:0007669"/>
    <property type="project" value="UniProtKB-KW"/>
</dbReference>